<name>A0A419RVX9_9SPHN</name>
<feature type="transmembrane region" description="Helical" evidence="1">
    <location>
        <begin position="80"/>
        <end position="101"/>
    </location>
</feature>
<gene>
    <name evidence="2" type="ORF">D6201_11800</name>
</gene>
<sequence length="138" mass="14989">MTDIFLLAFWTYLLGAIALGWRAGDSGDRKMILAICGAAFATGMANGLFALQTASMLVAVIDVMLLAAFGHYAMWSERHWPIWFVGIQAAICVLAGASLFVPFHIFRLDLIGGFWAVVALTLMAVGLLQDRFTGTKET</sequence>
<keyword evidence="1" id="KW-0812">Transmembrane</keyword>
<keyword evidence="1" id="KW-0472">Membrane</keyword>
<evidence type="ECO:0000313" key="3">
    <source>
        <dbReference type="Proteomes" id="UP000285232"/>
    </source>
</evidence>
<dbReference type="AlphaFoldDB" id="A0A419RVX9"/>
<feature type="transmembrane region" description="Helical" evidence="1">
    <location>
        <begin position="56"/>
        <end position="74"/>
    </location>
</feature>
<dbReference type="Proteomes" id="UP000285232">
    <property type="component" value="Unassembled WGS sequence"/>
</dbReference>
<feature type="transmembrane region" description="Helical" evidence="1">
    <location>
        <begin position="108"/>
        <end position="128"/>
    </location>
</feature>
<dbReference type="EMBL" id="RAHX01000001">
    <property type="protein sequence ID" value="RJY09938.1"/>
    <property type="molecule type" value="Genomic_DNA"/>
</dbReference>
<reference evidence="2 3" key="1">
    <citation type="journal article" date="2017" name="Int. J. Syst. Evol. Microbiol.">
        <title>Erythrobacter aquimixticola sp. nov., isolated from the junction between the ocean and a freshwater spring.</title>
        <authorList>
            <person name="Park S."/>
            <person name="Jung Y.T."/>
            <person name="Choi S.J."/>
            <person name="Yoon J.H."/>
        </authorList>
    </citation>
    <scope>NUCLEOTIDE SEQUENCE [LARGE SCALE GENOMIC DNA]</scope>
    <source>
        <strain evidence="2 3">JSSK-14</strain>
    </source>
</reference>
<dbReference type="OrthoDB" id="7188556at2"/>
<comment type="caution">
    <text evidence="2">The sequence shown here is derived from an EMBL/GenBank/DDBJ whole genome shotgun (WGS) entry which is preliminary data.</text>
</comment>
<keyword evidence="3" id="KW-1185">Reference proteome</keyword>
<accession>A0A419RVX9</accession>
<evidence type="ECO:0000313" key="2">
    <source>
        <dbReference type="EMBL" id="RJY09938.1"/>
    </source>
</evidence>
<dbReference type="RefSeq" id="WP_120048948.1">
    <property type="nucleotide sequence ID" value="NZ_RAHX01000001.1"/>
</dbReference>
<evidence type="ECO:0000256" key="1">
    <source>
        <dbReference type="SAM" id="Phobius"/>
    </source>
</evidence>
<proteinExistence type="predicted"/>
<organism evidence="2 3">
    <name type="scientific">Aurantiacibacter aquimixticola</name>
    <dbReference type="NCBI Taxonomy" id="1958945"/>
    <lineage>
        <taxon>Bacteria</taxon>
        <taxon>Pseudomonadati</taxon>
        <taxon>Pseudomonadota</taxon>
        <taxon>Alphaproteobacteria</taxon>
        <taxon>Sphingomonadales</taxon>
        <taxon>Erythrobacteraceae</taxon>
        <taxon>Aurantiacibacter</taxon>
    </lineage>
</organism>
<protein>
    <submittedName>
        <fullName evidence="2">Uncharacterized protein</fullName>
    </submittedName>
</protein>
<keyword evidence="1" id="KW-1133">Transmembrane helix</keyword>